<organism evidence="3 4">
    <name type="scientific">Callipepla squamata</name>
    <name type="common">Scaled quail</name>
    <dbReference type="NCBI Taxonomy" id="9009"/>
    <lineage>
        <taxon>Eukaryota</taxon>
        <taxon>Metazoa</taxon>
        <taxon>Chordata</taxon>
        <taxon>Craniata</taxon>
        <taxon>Vertebrata</taxon>
        <taxon>Euteleostomi</taxon>
        <taxon>Archelosauria</taxon>
        <taxon>Archosauria</taxon>
        <taxon>Dinosauria</taxon>
        <taxon>Saurischia</taxon>
        <taxon>Theropoda</taxon>
        <taxon>Coelurosauria</taxon>
        <taxon>Aves</taxon>
        <taxon>Neognathae</taxon>
        <taxon>Galloanserae</taxon>
        <taxon>Galliformes</taxon>
        <taxon>Odontophoridae</taxon>
        <taxon>Callipepla</taxon>
    </lineage>
</organism>
<feature type="signal peptide" evidence="2">
    <location>
        <begin position="1"/>
        <end position="22"/>
    </location>
</feature>
<evidence type="ECO:0008006" key="5">
    <source>
        <dbReference type="Google" id="ProtNLM"/>
    </source>
</evidence>
<dbReference type="GO" id="GO:0007160">
    <property type="term" value="P:cell-matrix adhesion"/>
    <property type="evidence" value="ECO:0007669"/>
    <property type="project" value="TreeGrafter"/>
</dbReference>
<proteinExistence type="predicted"/>
<accession>A0A226N6F9</accession>
<dbReference type="PANTHER" id="PTHR23220">
    <property type="entry name" value="INTEGRIN ALPHA"/>
    <property type="match status" value="1"/>
</dbReference>
<reference evidence="3 4" key="1">
    <citation type="submission" date="2016-07" db="EMBL/GenBank/DDBJ databases">
        <title>Disparate Historic Effective Population Sizes Predicted by Modern Levels of Genome Diversity for the Scaled Quail (Callipepla squamata) and the Northern Bobwhite (Colinus virginianus): Inferences from First and Second Generation Draft Genome Assemblies for Sympatric New World Quail.</title>
        <authorList>
            <person name="Oldeschulte D.L."/>
            <person name="Halley Y.A."/>
            <person name="Bhattarai E.K."/>
            <person name="Brashear W.A."/>
            <person name="Hill J."/>
            <person name="Metz R.P."/>
            <person name="Johnson C.D."/>
            <person name="Rollins D."/>
            <person name="Peterson M.J."/>
            <person name="Bickhart D.M."/>
            <person name="Decker J.E."/>
            <person name="Seabury C.M."/>
        </authorList>
    </citation>
    <scope>NUCLEOTIDE SEQUENCE [LARGE SCALE GENOMIC DNA]</scope>
    <source>
        <strain evidence="3 4">Texas</strain>
        <tissue evidence="3">Leg muscle</tissue>
    </source>
</reference>
<feature type="chain" id="PRO_5012895242" description="Integrin alpha-2 domain-containing protein" evidence="2">
    <location>
        <begin position="23"/>
        <end position="109"/>
    </location>
</feature>
<dbReference type="InterPro" id="IPR028994">
    <property type="entry name" value="Integrin_alpha_N"/>
</dbReference>
<dbReference type="GO" id="GO:0008305">
    <property type="term" value="C:integrin complex"/>
    <property type="evidence" value="ECO:0007669"/>
    <property type="project" value="TreeGrafter"/>
</dbReference>
<dbReference type="PROSITE" id="PS51470">
    <property type="entry name" value="FG_GAP"/>
    <property type="match status" value="1"/>
</dbReference>
<dbReference type="GO" id="GO:0033627">
    <property type="term" value="P:cell adhesion mediated by integrin"/>
    <property type="evidence" value="ECO:0007669"/>
    <property type="project" value="TreeGrafter"/>
</dbReference>
<evidence type="ECO:0000313" key="4">
    <source>
        <dbReference type="Proteomes" id="UP000198323"/>
    </source>
</evidence>
<dbReference type="SUPFAM" id="SSF69318">
    <property type="entry name" value="Integrin alpha N-terminal domain"/>
    <property type="match status" value="1"/>
</dbReference>
<feature type="repeat" description="FG-GAP" evidence="1">
    <location>
        <begin position="27"/>
        <end position="85"/>
    </location>
</feature>
<keyword evidence="2" id="KW-0732">Signal</keyword>
<dbReference type="Gene3D" id="2.130.10.130">
    <property type="entry name" value="Integrin alpha, N-terminal"/>
    <property type="match status" value="1"/>
</dbReference>
<evidence type="ECO:0000256" key="1">
    <source>
        <dbReference type="PROSITE-ProRule" id="PRU00803"/>
    </source>
</evidence>
<evidence type="ECO:0000256" key="2">
    <source>
        <dbReference type="SAM" id="SignalP"/>
    </source>
</evidence>
<keyword evidence="4" id="KW-1185">Reference proteome</keyword>
<dbReference type="EMBL" id="MCFN01000198">
    <property type="protein sequence ID" value="OXB62839.1"/>
    <property type="molecule type" value="Genomic_DNA"/>
</dbReference>
<dbReference type="OrthoDB" id="5317514at2759"/>
<sequence>MDLPSGMLLACSLCLLPGLSDAFNIDTKRPKIIAGSKDAYFGYTVQQHDIGGKKWLVVGAPYETNGQQKTGDVYKCPVTSDTHSNCTKLNLGTASQSVRAAGSLFQLSV</sequence>
<dbReference type="GO" id="GO:0007229">
    <property type="term" value="P:integrin-mediated signaling pathway"/>
    <property type="evidence" value="ECO:0007669"/>
    <property type="project" value="TreeGrafter"/>
</dbReference>
<dbReference type="GO" id="GO:0009897">
    <property type="term" value="C:external side of plasma membrane"/>
    <property type="evidence" value="ECO:0007669"/>
    <property type="project" value="TreeGrafter"/>
</dbReference>
<dbReference type="PANTHER" id="PTHR23220:SF21">
    <property type="entry name" value="INTEGRIN ALPHA-11"/>
    <property type="match status" value="1"/>
</dbReference>
<protein>
    <recommendedName>
        <fullName evidence="5">Integrin alpha-2 domain-containing protein</fullName>
    </recommendedName>
</protein>
<evidence type="ECO:0000313" key="3">
    <source>
        <dbReference type="EMBL" id="OXB62839.1"/>
    </source>
</evidence>
<name>A0A226N6F9_CALSU</name>
<dbReference type="GO" id="GO:0098609">
    <property type="term" value="P:cell-cell adhesion"/>
    <property type="evidence" value="ECO:0007669"/>
    <property type="project" value="TreeGrafter"/>
</dbReference>
<dbReference type="GO" id="GO:0005178">
    <property type="term" value="F:integrin binding"/>
    <property type="evidence" value="ECO:0007669"/>
    <property type="project" value="TreeGrafter"/>
</dbReference>
<gene>
    <name evidence="3" type="ORF">ASZ78_008057</name>
</gene>
<dbReference type="SMART" id="SM00191">
    <property type="entry name" value="Int_alpha"/>
    <property type="match status" value="1"/>
</dbReference>
<comment type="caution">
    <text evidence="3">The sequence shown here is derived from an EMBL/GenBank/DDBJ whole genome shotgun (WGS) entry which is preliminary data.</text>
</comment>
<dbReference type="AlphaFoldDB" id="A0A226N6F9"/>
<dbReference type="InterPro" id="IPR013519">
    <property type="entry name" value="Int_alpha_beta-p"/>
</dbReference>
<dbReference type="STRING" id="9009.A0A226N6F9"/>
<dbReference type="Proteomes" id="UP000198323">
    <property type="component" value="Unassembled WGS sequence"/>
</dbReference>